<comment type="similarity">
    <text evidence="2">Belongs to the DedA family.</text>
</comment>
<dbReference type="Pfam" id="PF09335">
    <property type="entry name" value="VTT_dom"/>
    <property type="match status" value="1"/>
</dbReference>
<dbReference type="Proteomes" id="UP000036313">
    <property type="component" value="Unassembled WGS sequence"/>
</dbReference>
<evidence type="ECO:0000256" key="4">
    <source>
        <dbReference type="ARBA" id="ARBA00022692"/>
    </source>
</evidence>
<sequence>MQHLVVTYGVIAIFLLMAAESACVPVPSEVTMLLGGALAAGAVSGPHPHLATVIAAGTLGNVTGSYLAWLLVGRYGGRPALRRWGRYILLRPSEIDRAQDWFVRRGSSSVFWARLLPGIRTFISLPAGIAGMAPLRFGLYTVAGCLPWTAALTVAGYALGTNWRSAEQAMRGPSYAIMAAAALAIAVGSIVVVRRRRHSGAAQRWVHLTDPAHASQRALSEAHLRSARQSTKERQT</sequence>
<dbReference type="PANTHER" id="PTHR42709:SF6">
    <property type="entry name" value="UNDECAPRENYL PHOSPHATE TRANSPORTER A"/>
    <property type="match status" value="1"/>
</dbReference>
<feature type="transmembrane region" description="Helical" evidence="7">
    <location>
        <begin position="137"/>
        <end position="160"/>
    </location>
</feature>
<evidence type="ECO:0000313" key="10">
    <source>
        <dbReference type="Proteomes" id="UP000036313"/>
    </source>
</evidence>
<protein>
    <submittedName>
        <fullName evidence="9">Inner membrane protein YqjA</fullName>
    </submittedName>
</protein>
<evidence type="ECO:0000256" key="3">
    <source>
        <dbReference type="ARBA" id="ARBA00022475"/>
    </source>
</evidence>
<evidence type="ECO:0000256" key="5">
    <source>
        <dbReference type="ARBA" id="ARBA00022989"/>
    </source>
</evidence>
<gene>
    <name evidence="9" type="primary">yqjA_1</name>
    <name evidence="9" type="ORF">MOBUDSM44075_02716</name>
</gene>
<dbReference type="PATRIC" id="fig|1807.14.peg.2741"/>
<comment type="caution">
    <text evidence="9">The sequence shown here is derived from an EMBL/GenBank/DDBJ whole genome shotgun (WGS) entry which is preliminary data.</text>
</comment>
<dbReference type="EMBL" id="JYNU01000014">
    <property type="protein sequence ID" value="KMO76186.1"/>
    <property type="molecule type" value="Genomic_DNA"/>
</dbReference>
<reference evidence="9 10" key="1">
    <citation type="journal article" date="2015" name="Genome Biol. Evol.">
        <title>Characterization of Three Mycobacterium spp. with Potential Use in Bioremediation by Genome Sequencing and Comparative Genomics.</title>
        <authorList>
            <person name="Das S."/>
            <person name="Pettersson B.M."/>
            <person name="Behra P.R."/>
            <person name="Ramesh M."/>
            <person name="Dasgupta S."/>
            <person name="Bhattacharya A."/>
            <person name="Kirsebom L.A."/>
        </authorList>
    </citation>
    <scope>NUCLEOTIDE SEQUENCE [LARGE SCALE GENOMIC DNA]</scope>
    <source>
        <strain evidence="9 10">DSM 44075</strain>
    </source>
</reference>
<evidence type="ECO:0000256" key="6">
    <source>
        <dbReference type="ARBA" id="ARBA00023136"/>
    </source>
</evidence>
<keyword evidence="6 7" id="KW-0472">Membrane</keyword>
<feature type="domain" description="VTT" evidence="8">
    <location>
        <begin position="26"/>
        <end position="157"/>
    </location>
</feature>
<evidence type="ECO:0000256" key="7">
    <source>
        <dbReference type="SAM" id="Phobius"/>
    </source>
</evidence>
<evidence type="ECO:0000313" key="9">
    <source>
        <dbReference type="EMBL" id="KMO76186.1"/>
    </source>
</evidence>
<dbReference type="InterPro" id="IPR032816">
    <property type="entry name" value="VTT_dom"/>
</dbReference>
<organism evidence="9 10">
    <name type="scientific">Mycolicibacterium obuense</name>
    <dbReference type="NCBI Taxonomy" id="1807"/>
    <lineage>
        <taxon>Bacteria</taxon>
        <taxon>Bacillati</taxon>
        <taxon>Actinomycetota</taxon>
        <taxon>Actinomycetes</taxon>
        <taxon>Mycobacteriales</taxon>
        <taxon>Mycobacteriaceae</taxon>
        <taxon>Mycolicibacterium</taxon>
    </lineage>
</organism>
<name>A0A0J6YUP9_9MYCO</name>
<keyword evidence="3" id="KW-1003">Cell membrane</keyword>
<accession>A0A0J6YUP9</accession>
<dbReference type="GO" id="GO:0005886">
    <property type="term" value="C:plasma membrane"/>
    <property type="evidence" value="ECO:0007669"/>
    <property type="project" value="UniProtKB-SubCell"/>
</dbReference>
<evidence type="ECO:0000256" key="1">
    <source>
        <dbReference type="ARBA" id="ARBA00004651"/>
    </source>
</evidence>
<dbReference type="AlphaFoldDB" id="A0A0J6YUP9"/>
<feature type="transmembrane region" description="Helical" evidence="7">
    <location>
        <begin position="50"/>
        <end position="72"/>
    </location>
</feature>
<dbReference type="RefSeq" id="WP_082164172.1">
    <property type="nucleotide sequence ID" value="NZ_JYNU01000014.1"/>
</dbReference>
<keyword evidence="5 7" id="KW-1133">Transmembrane helix</keyword>
<comment type="subcellular location">
    <subcellularLocation>
        <location evidence="1">Cell membrane</location>
        <topology evidence="1">Multi-pass membrane protein</topology>
    </subcellularLocation>
</comment>
<keyword evidence="4 7" id="KW-0812">Transmembrane</keyword>
<evidence type="ECO:0000256" key="2">
    <source>
        <dbReference type="ARBA" id="ARBA00010792"/>
    </source>
</evidence>
<evidence type="ECO:0000259" key="8">
    <source>
        <dbReference type="Pfam" id="PF09335"/>
    </source>
</evidence>
<dbReference type="InterPro" id="IPR051311">
    <property type="entry name" value="DedA_domain"/>
</dbReference>
<dbReference type="PANTHER" id="PTHR42709">
    <property type="entry name" value="ALKALINE PHOSPHATASE LIKE PROTEIN"/>
    <property type="match status" value="1"/>
</dbReference>
<feature type="transmembrane region" description="Helical" evidence="7">
    <location>
        <begin position="172"/>
        <end position="193"/>
    </location>
</feature>
<proteinExistence type="inferred from homology"/>